<feature type="region of interest" description="Disordered" evidence="2">
    <location>
        <begin position="388"/>
        <end position="419"/>
    </location>
</feature>
<dbReference type="GO" id="GO:0016758">
    <property type="term" value="F:hexosyltransferase activity"/>
    <property type="evidence" value="ECO:0007669"/>
    <property type="project" value="UniProtKB-ARBA"/>
</dbReference>
<dbReference type="Pfam" id="PF06722">
    <property type="entry name" value="EryCIII-like_C"/>
    <property type="match status" value="1"/>
</dbReference>
<name>F6EI68_HOYSD</name>
<dbReference type="PANTHER" id="PTHR48050:SF13">
    <property type="entry name" value="STEROL 3-BETA-GLUCOSYLTRANSFERASE UGT80A2"/>
    <property type="match status" value="1"/>
</dbReference>
<feature type="domain" description="Erythromycin biosynthesis protein CIII-like C-terminal" evidence="3">
    <location>
        <begin position="264"/>
        <end position="364"/>
    </location>
</feature>
<accession>F6EI68</accession>
<evidence type="ECO:0000313" key="4">
    <source>
        <dbReference type="EMBL" id="AEF41175.1"/>
    </source>
</evidence>
<keyword evidence="1 4" id="KW-0808">Transferase</keyword>
<evidence type="ECO:0000256" key="1">
    <source>
        <dbReference type="ARBA" id="ARBA00022679"/>
    </source>
</evidence>
<dbReference type="CDD" id="cd03784">
    <property type="entry name" value="GT1_Gtf-like"/>
    <property type="match status" value="1"/>
</dbReference>
<reference evidence="4 5" key="1">
    <citation type="journal article" date="2011" name="J. Bacteriol.">
        <title>Complete genome sequence of Amycolicicoccus subflavus DQS3-9A1T, an actinomycete isolated from crude oil-polluted soil.</title>
        <authorList>
            <person name="Cai M."/>
            <person name="Chen W.M."/>
            <person name="Nie Y."/>
            <person name="Chi C.Q."/>
            <person name="Wang Y.N."/>
            <person name="Tang Y.Q."/>
            <person name="Li G.Y."/>
            <person name="Wu X.L."/>
        </authorList>
    </citation>
    <scope>NUCLEOTIDE SEQUENCE [LARGE SCALE GENOMIC DNA]</scope>
    <source>
        <strain evidence="5">DSM 45089 / DQS3-9A1</strain>
    </source>
</reference>
<protein>
    <submittedName>
        <fullName evidence="4">Putative glycosyltransferase, secreted</fullName>
    </submittedName>
</protein>
<dbReference type="Gene3D" id="3.40.50.2000">
    <property type="entry name" value="Glycogen Phosphorylase B"/>
    <property type="match status" value="2"/>
</dbReference>
<dbReference type="AlphaFoldDB" id="F6EI68"/>
<dbReference type="RefSeq" id="WP_013807524.1">
    <property type="nucleotide sequence ID" value="NC_015564.1"/>
</dbReference>
<dbReference type="GO" id="GO:0017000">
    <property type="term" value="P:antibiotic biosynthetic process"/>
    <property type="evidence" value="ECO:0007669"/>
    <property type="project" value="UniProtKB-ARBA"/>
</dbReference>
<gene>
    <name evidence="4" type="ordered locus">AS9A_2728</name>
</gene>
<dbReference type="OrthoDB" id="6620093at2"/>
<organism evidence="4 5">
    <name type="scientific">Hoyosella subflava (strain DSM 45089 / JCM 17490 / NBRC 109087 / DQS3-9A1)</name>
    <name type="common">Amycolicicoccus subflavus</name>
    <dbReference type="NCBI Taxonomy" id="443218"/>
    <lineage>
        <taxon>Bacteria</taxon>
        <taxon>Bacillati</taxon>
        <taxon>Actinomycetota</taxon>
        <taxon>Actinomycetes</taxon>
        <taxon>Mycobacteriales</taxon>
        <taxon>Hoyosellaceae</taxon>
        <taxon>Hoyosella</taxon>
    </lineage>
</organism>
<dbReference type="EMBL" id="CP002786">
    <property type="protein sequence ID" value="AEF41175.1"/>
    <property type="molecule type" value="Genomic_DNA"/>
</dbReference>
<dbReference type="GO" id="GO:0008194">
    <property type="term" value="F:UDP-glycosyltransferase activity"/>
    <property type="evidence" value="ECO:0007669"/>
    <property type="project" value="InterPro"/>
</dbReference>
<dbReference type="PROSITE" id="PS00375">
    <property type="entry name" value="UDPGT"/>
    <property type="match status" value="1"/>
</dbReference>
<dbReference type="eggNOG" id="COG1819">
    <property type="taxonomic scope" value="Bacteria"/>
</dbReference>
<dbReference type="HOGENOM" id="CLU_000537_7_2_11"/>
<dbReference type="InterPro" id="IPR050426">
    <property type="entry name" value="Glycosyltransferase_28"/>
</dbReference>
<proteinExistence type="predicted"/>
<evidence type="ECO:0000313" key="5">
    <source>
        <dbReference type="Proteomes" id="UP000009235"/>
    </source>
</evidence>
<evidence type="ECO:0000259" key="3">
    <source>
        <dbReference type="Pfam" id="PF06722"/>
    </source>
</evidence>
<sequence length="419" mass="44523">MSKFLFVVPPLVGHINPTVAVAAELTRRGHEVAWSGSERVIRTLGGEQARVFDCYAEPFGERGDLTGPAALQFLVERFLAPLARTMEPHVTEAVRNFTPDVVVADQQAFAGALVAEREGIPWVTSATTSTELSDPLAGMPKVQAWLQSILTELREDVGDPAADSDPRFSPHGILAFTTEELAGRPAVAADRVWMVGPALRDGAAHVGTWDFPWDFLGTEVATVLISMGTVNGKTGAAFLRGAAAAIGANAHRFRAVLVDPDGVVDEVPDNVVVRPFVPQRELLPLVDAVVCHAGHNTVCEALWHGVPLVTAPIRDDQPVVAQQVVDAGAGVRLRFRRATEQHIIDGLDAVLDPDAGYLAAAVRVGRSFRDAGGAHRAADLLGELVTGLQQPRRSATPSESRPASTATNVSPMSGNPRSA</sequence>
<keyword evidence="5" id="KW-1185">Reference proteome</keyword>
<dbReference type="Proteomes" id="UP000009235">
    <property type="component" value="Chromosome"/>
</dbReference>
<dbReference type="PANTHER" id="PTHR48050">
    <property type="entry name" value="STEROL 3-BETA-GLUCOSYLTRANSFERASE"/>
    <property type="match status" value="1"/>
</dbReference>
<dbReference type="InterPro" id="IPR002213">
    <property type="entry name" value="UDP_glucos_trans"/>
</dbReference>
<dbReference type="STRING" id="443218.AS9A_2728"/>
<dbReference type="InterPro" id="IPR010610">
    <property type="entry name" value="EryCIII-like_C"/>
</dbReference>
<dbReference type="KEGG" id="asd:AS9A_2728"/>
<evidence type="ECO:0000256" key="2">
    <source>
        <dbReference type="SAM" id="MobiDB-lite"/>
    </source>
</evidence>
<dbReference type="InterPro" id="IPR035595">
    <property type="entry name" value="UDP_glycos_trans_CS"/>
</dbReference>
<dbReference type="SUPFAM" id="SSF53756">
    <property type="entry name" value="UDP-Glycosyltransferase/glycogen phosphorylase"/>
    <property type="match status" value="1"/>
</dbReference>